<dbReference type="PANTHER" id="PTHR24346">
    <property type="entry name" value="MAP/MICROTUBULE AFFINITY-REGULATING KINASE"/>
    <property type="match status" value="1"/>
</dbReference>
<reference evidence="8" key="1">
    <citation type="submission" date="2021-06" db="EMBL/GenBank/DDBJ databases">
        <authorList>
            <person name="Kallberg Y."/>
            <person name="Tangrot J."/>
            <person name="Rosling A."/>
        </authorList>
    </citation>
    <scope>NUCLEOTIDE SEQUENCE</scope>
    <source>
        <strain evidence="8">IA702</strain>
    </source>
</reference>
<sequence length="256" mass="30380">MENIKSKPSLLDRVHRYEENRLMIAEKIFKKTKTNTILCDNVEMPTEVVILRNVPPHPNIAALLYWMRIRPEEWMIMFECYKLNLRDYLNDIAKENVELIEKQAKKIMRQLLFACKHLEDYGIYHRNLKLENIVIDIDSNIKLVNFDLAIEAKQNEAYEIIGSIVPPEMYNRHDIYRRATAQVWVLGNIFYQLFERIEPYPKERVIAKALGPVMFSKDNRPSEECVLLMESMLDADPNRRPQCIEDVLAHFWIRNG</sequence>
<keyword evidence="2" id="KW-0723">Serine/threonine-protein kinase</keyword>
<dbReference type="InterPro" id="IPR011009">
    <property type="entry name" value="Kinase-like_dom_sf"/>
</dbReference>
<organism evidence="8 9">
    <name type="scientific">Paraglomus occultum</name>
    <dbReference type="NCBI Taxonomy" id="144539"/>
    <lineage>
        <taxon>Eukaryota</taxon>
        <taxon>Fungi</taxon>
        <taxon>Fungi incertae sedis</taxon>
        <taxon>Mucoromycota</taxon>
        <taxon>Glomeromycotina</taxon>
        <taxon>Glomeromycetes</taxon>
        <taxon>Paraglomerales</taxon>
        <taxon>Paraglomeraceae</taxon>
        <taxon>Paraglomus</taxon>
    </lineage>
</organism>
<dbReference type="SUPFAM" id="SSF56112">
    <property type="entry name" value="Protein kinase-like (PK-like)"/>
    <property type="match status" value="1"/>
</dbReference>
<dbReference type="GO" id="GO:0035556">
    <property type="term" value="P:intracellular signal transduction"/>
    <property type="evidence" value="ECO:0007669"/>
    <property type="project" value="TreeGrafter"/>
</dbReference>
<dbReference type="Proteomes" id="UP000789572">
    <property type="component" value="Unassembled WGS sequence"/>
</dbReference>
<dbReference type="GO" id="GO:0005524">
    <property type="term" value="F:ATP binding"/>
    <property type="evidence" value="ECO:0007669"/>
    <property type="project" value="UniProtKB-KW"/>
</dbReference>
<evidence type="ECO:0000256" key="6">
    <source>
        <dbReference type="ARBA" id="ARBA00022840"/>
    </source>
</evidence>
<dbReference type="GO" id="GO:0004674">
    <property type="term" value="F:protein serine/threonine kinase activity"/>
    <property type="evidence" value="ECO:0007669"/>
    <property type="project" value="UniProtKB-KW"/>
</dbReference>
<protein>
    <submittedName>
        <fullName evidence="8">2831_t:CDS:1</fullName>
    </submittedName>
</protein>
<evidence type="ECO:0000313" key="9">
    <source>
        <dbReference type="Proteomes" id="UP000789572"/>
    </source>
</evidence>
<accession>A0A9N9GB37</accession>
<dbReference type="GO" id="GO:0005737">
    <property type="term" value="C:cytoplasm"/>
    <property type="evidence" value="ECO:0007669"/>
    <property type="project" value="TreeGrafter"/>
</dbReference>
<evidence type="ECO:0000256" key="3">
    <source>
        <dbReference type="ARBA" id="ARBA00022679"/>
    </source>
</evidence>
<dbReference type="EMBL" id="CAJVPJ010001407">
    <property type="protein sequence ID" value="CAG8589967.1"/>
    <property type="molecule type" value="Genomic_DNA"/>
</dbReference>
<dbReference type="Gene3D" id="1.10.510.10">
    <property type="entry name" value="Transferase(Phosphotransferase) domain 1"/>
    <property type="match status" value="1"/>
</dbReference>
<evidence type="ECO:0000256" key="1">
    <source>
        <dbReference type="ARBA" id="ARBA00010791"/>
    </source>
</evidence>
<evidence type="ECO:0000259" key="7">
    <source>
        <dbReference type="PROSITE" id="PS50011"/>
    </source>
</evidence>
<keyword evidence="4" id="KW-0547">Nucleotide-binding</keyword>
<comment type="similarity">
    <text evidence="1">Belongs to the protein kinase superfamily. CAMK Ser/Thr protein kinase family. NIM1 subfamily.</text>
</comment>
<dbReference type="PANTHER" id="PTHR24346:SF82">
    <property type="entry name" value="KP78A-RELATED"/>
    <property type="match status" value="1"/>
</dbReference>
<evidence type="ECO:0000256" key="5">
    <source>
        <dbReference type="ARBA" id="ARBA00022777"/>
    </source>
</evidence>
<proteinExistence type="inferred from homology"/>
<evidence type="ECO:0000256" key="2">
    <source>
        <dbReference type="ARBA" id="ARBA00022527"/>
    </source>
</evidence>
<evidence type="ECO:0000256" key="4">
    <source>
        <dbReference type="ARBA" id="ARBA00022741"/>
    </source>
</evidence>
<feature type="domain" description="Protein kinase" evidence="7">
    <location>
        <begin position="1"/>
        <end position="253"/>
    </location>
</feature>
<keyword evidence="6" id="KW-0067">ATP-binding</keyword>
<dbReference type="OrthoDB" id="10252171at2759"/>
<comment type="caution">
    <text evidence="8">The sequence shown here is derived from an EMBL/GenBank/DDBJ whole genome shotgun (WGS) entry which is preliminary data.</text>
</comment>
<dbReference type="AlphaFoldDB" id="A0A9N9GB37"/>
<name>A0A9N9GB37_9GLOM</name>
<evidence type="ECO:0000313" key="8">
    <source>
        <dbReference type="EMBL" id="CAG8589967.1"/>
    </source>
</evidence>
<gene>
    <name evidence="8" type="ORF">POCULU_LOCUS6922</name>
</gene>
<dbReference type="Pfam" id="PF00069">
    <property type="entry name" value="Pkinase"/>
    <property type="match status" value="1"/>
</dbReference>
<dbReference type="PROSITE" id="PS50011">
    <property type="entry name" value="PROTEIN_KINASE_DOM"/>
    <property type="match status" value="1"/>
</dbReference>
<dbReference type="InterPro" id="IPR000719">
    <property type="entry name" value="Prot_kinase_dom"/>
</dbReference>
<keyword evidence="5" id="KW-0418">Kinase</keyword>
<keyword evidence="3" id="KW-0808">Transferase</keyword>
<keyword evidence="9" id="KW-1185">Reference proteome</keyword>